<dbReference type="PROSITE" id="PS01180">
    <property type="entry name" value="CUB"/>
    <property type="match status" value="1"/>
</dbReference>
<sequence length="378" mass="42459">MIPIASYLINHHNCCLFLKCRAGTYFNTRNSTCISCPRGTYQDEESQLRCKVCPSESHTVGARKPSDCDGACEPGTFSKTGFQPCFSCSKGTYQPYSGRMRCISCPSNVGTKYIGAKSFRDCLLETCTAGHYYNQQTLRCTPCPMNTYQPELGKNYCIQCPSLTYTDSTGAVSASQCKARKCGGVYNGTIHGYITSPNWPGEYPTNINCLWEIFPAKNRRILIVIPELSLQENGHLLCETVLTLQKVGTRHSTLVYETCNSVNQPQAFIIKSGALMIDFKTKGQATANGFNLQFVTFEARYTRLIESIVKEGKLFDIPEHQAIFKNPHLLKTLLEATADPAQYSKYSQEKYQVFPASFIHIIINKIRQFQKTQPYILK</sequence>
<dbReference type="InterPro" id="IPR011641">
    <property type="entry name" value="Tyr-kin_ephrin_A/B_rcpt-like"/>
</dbReference>
<name>A0A7J7JGG3_BUGNE</name>
<dbReference type="GO" id="GO:0005615">
    <property type="term" value="C:extracellular space"/>
    <property type="evidence" value="ECO:0007669"/>
    <property type="project" value="TreeGrafter"/>
</dbReference>
<dbReference type="SMART" id="SM00042">
    <property type="entry name" value="CUB"/>
    <property type="match status" value="1"/>
</dbReference>
<dbReference type="SUPFAM" id="SSF57184">
    <property type="entry name" value="Growth factor receptor domain"/>
    <property type="match status" value="1"/>
</dbReference>
<dbReference type="FunFam" id="2.10.50.10:FF:000018">
    <property type="entry name" value="Sushi, von Willebrand factor type A, EGF and pentraxin domain-containing 1"/>
    <property type="match status" value="1"/>
</dbReference>
<dbReference type="SUPFAM" id="SSF49854">
    <property type="entry name" value="Spermadhesin, CUB domain"/>
    <property type="match status" value="1"/>
</dbReference>
<dbReference type="Pfam" id="PF07699">
    <property type="entry name" value="Ephrin_rec_like"/>
    <property type="match status" value="3"/>
</dbReference>
<dbReference type="AlphaFoldDB" id="A0A7J7JGG3"/>
<gene>
    <name evidence="4" type="ORF">EB796_016971</name>
</gene>
<evidence type="ECO:0000259" key="3">
    <source>
        <dbReference type="PROSITE" id="PS01180"/>
    </source>
</evidence>
<evidence type="ECO:0000256" key="2">
    <source>
        <dbReference type="PROSITE-ProRule" id="PRU00059"/>
    </source>
</evidence>
<dbReference type="Proteomes" id="UP000593567">
    <property type="component" value="Unassembled WGS sequence"/>
</dbReference>
<comment type="caution">
    <text evidence="4">The sequence shown here is derived from an EMBL/GenBank/DDBJ whole genome shotgun (WGS) entry which is preliminary data.</text>
</comment>
<reference evidence="4" key="1">
    <citation type="submission" date="2020-06" db="EMBL/GenBank/DDBJ databases">
        <title>Draft genome of Bugula neritina, a colonial animal packing powerful symbionts and potential medicines.</title>
        <authorList>
            <person name="Rayko M."/>
        </authorList>
    </citation>
    <scope>NUCLEOTIDE SEQUENCE [LARGE SCALE GENOMIC DNA]</scope>
    <source>
        <strain evidence="4">Kwan_BN1</strain>
    </source>
</reference>
<dbReference type="InterPro" id="IPR000859">
    <property type="entry name" value="CUB_dom"/>
</dbReference>
<dbReference type="SMART" id="SM01411">
    <property type="entry name" value="Ephrin_rec_like"/>
    <property type="match status" value="3"/>
</dbReference>
<dbReference type="InterPro" id="IPR052071">
    <property type="entry name" value="SCUB_EGF-like_domain"/>
</dbReference>
<protein>
    <submittedName>
        <fullName evidence="4">SCUBE2</fullName>
    </submittedName>
</protein>
<dbReference type="GO" id="GO:0007165">
    <property type="term" value="P:signal transduction"/>
    <property type="evidence" value="ECO:0007669"/>
    <property type="project" value="TreeGrafter"/>
</dbReference>
<evidence type="ECO:0000313" key="4">
    <source>
        <dbReference type="EMBL" id="KAF6024716.1"/>
    </source>
</evidence>
<dbReference type="EMBL" id="VXIV02002547">
    <property type="protein sequence ID" value="KAF6024716.1"/>
    <property type="molecule type" value="Genomic_DNA"/>
</dbReference>
<dbReference type="Pfam" id="PF00431">
    <property type="entry name" value="CUB"/>
    <property type="match status" value="1"/>
</dbReference>
<evidence type="ECO:0000313" key="5">
    <source>
        <dbReference type="Proteomes" id="UP000593567"/>
    </source>
</evidence>
<dbReference type="InterPro" id="IPR035914">
    <property type="entry name" value="Sperma_CUB_dom_sf"/>
</dbReference>
<feature type="disulfide bond" evidence="2">
    <location>
        <begin position="182"/>
        <end position="209"/>
    </location>
</feature>
<dbReference type="InterPro" id="IPR009030">
    <property type="entry name" value="Growth_fac_rcpt_cys_sf"/>
</dbReference>
<dbReference type="PANTHER" id="PTHR24046">
    <property type="entry name" value="SIGNAL PEPTIDE, CUB AND EGF-LIKE DOMAIN-CONTAINING"/>
    <property type="match status" value="1"/>
</dbReference>
<dbReference type="Gene3D" id="2.60.120.290">
    <property type="entry name" value="Spermadhesin, CUB domain"/>
    <property type="match status" value="1"/>
</dbReference>
<dbReference type="PANTHER" id="PTHR24046:SF7">
    <property type="entry name" value="CUB DOMAIN-CONTAINING PROTEIN"/>
    <property type="match status" value="1"/>
</dbReference>
<dbReference type="GO" id="GO:0009986">
    <property type="term" value="C:cell surface"/>
    <property type="evidence" value="ECO:0007669"/>
    <property type="project" value="TreeGrafter"/>
</dbReference>
<dbReference type="CDD" id="cd00041">
    <property type="entry name" value="CUB"/>
    <property type="match status" value="1"/>
</dbReference>
<proteinExistence type="predicted"/>
<feature type="domain" description="CUB" evidence="3">
    <location>
        <begin position="182"/>
        <end position="297"/>
    </location>
</feature>
<dbReference type="OrthoDB" id="4062651at2759"/>
<accession>A0A7J7JGG3</accession>
<organism evidence="4 5">
    <name type="scientific">Bugula neritina</name>
    <name type="common">Brown bryozoan</name>
    <name type="synonym">Sertularia neritina</name>
    <dbReference type="NCBI Taxonomy" id="10212"/>
    <lineage>
        <taxon>Eukaryota</taxon>
        <taxon>Metazoa</taxon>
        <taxon>Spiralia</taxon>
        <taxon>Lophotrochozoa</taxon>
        <taxon>Bryozoa</taxon>
        <taxon>Gymnolaemata</taxon>
        <taxon>Cheilostomatida</taxon>
        <taxon>Flustrina</taxon>
        <taxon>Buguloidea</taxon>
        <taxon>Bugulidae</taxon>
        <taxon>Bugula</taxon>
    </lineage>
</organism>
<dbReference type="Gene3D" id="2.10.50.10">
    <property type="entry name" value="Tumor Necrosis Factor Receptor, subunit A, domain 2"/>
    <property type="match status" value="3"/>
</dbReference>
<keyword evidence="1 2" id="KW-1015">Disulfide bond</keyword>
<keyword evidence="5" id="KW-1185">Reference proteome</keyword>
<evidence type="ECO:0000256" key="1">
    <source>
        <dbReference type="ARBA" id="ARBA00023157"/>
    </source>
</evidence>
<comment type="caution">
    <text evidence="2">Lacks conserved residue(s) required for the propagation of feature annotation.</text>
</comment>